<feature type="transmembrane region" description="Helical" evidence="1">
    <location>
        <begin position="12"/>
        <end position="32"/>
    </location>
</feature>
<name>A0A841HSR9_9GAMM</name>
<dbReference type="AlphaFoldDB" id="A0A841HSR9"/>
<keyword evidence="1" id="KW-1133">Transmembrane helix</keyword>
<keyword evidence="1" id="KW-0812">Transmembrane</keyword>
<protein>
    <submittedName>
        <fullName evidence="2">Tellurite resistance protein TerC</fullName>
    </submittedName>
</protein>
<keyword evidence="1" id="KW-0472">Membrane</keyword>
<evidence type="ECO:0000256" key="1">
    <source>
        <dbReference type="SAM" id="Phobius"/>
    </source>
</evidence>
<keyword evidence="3" id="KW-1185">Reference proteome</keyword>
<dbReference type="InterPro" id="IPR019099">
    <property type="entry name" value="Uncharacterised_PGPGW_TM"/>
</dbReference>
<dbReference type="Proteomes" id="UP000588068">
    <property type="component" value="Unassembled WGS sequence"/>
</dbReference>
<dbReference type="Pfam" id="PF09656">
    <property type="entry name" value="PGPGW"/>
    <property type="match status" value="1"/>
</dbReference>
<proteinExistence type="predicted"/>
<organism evidence="2 3">
    <name type="scientific">Povalibacter uvarum</name>
    <dbReference type="NCBI Taxonomy" id="732238"/>
    <lineage>
        <taxon>Bacteria</taxon>
        <taxon>Pseudomonadati</taxon>
        <taxon>Pseudomonadota</taxon>
        <taxon>Gammaproteobacteria</taxon>
        <taxon>Steroidobacterales</taxon>
        <taxon>Steroidobacteraceae</taxon>
        <taxon>Povalibacter</taxon>
    </lineage>
</organism>
<reference evidence="2 3" key="1">
    <citation type="submission" date="2020-08" db="EMBL/GenBank/DDBJ databases">
        <title>Genomic Encyclopedia of Type Strains, Phase IV (KMG-IV): sequencing the most valuable type-strain genomes for metagenomic binning, comparative biology and taxonomic classification.</title>
        <authorList>
            <person name="Goeker M."/>
        </authorList>
    </citation>
    <scope>NUCLEOTIDE SEQUENCE [LARGE SCALE GENOMIC DNA]</scope>
    <source>
        <strain evidence="2 3">DSM 26723</strain>
    </source>
</reference>
<evidence type="ECO:0000313" key="3">
    <source>
        <dbReference type="Proteomes" id="UP000588068"/>
    </source>
</evidence>
<comment type="caution">
    <text evidence="2">The sequence shown here is derived from an EMBL/GenBank/DDBJ whole genome shotgun (WGS) entry which is preliminary data.</text>
</comment>
<evidence type="ECO:0000313" key="2">
    <source>
        <dbReference type="EMBL" id="MBB6095042.1"/>
    </source>
</evidence>
<feature type="transmembrane region" description="Helical" evidence="1">
    <location>
        <begin position="38"/>
        <end position="56"/>
    </location>
</feature>
<gene>
    <name evidence="2" type="ORF">HNQ60_003932</name>
</gene>
<sequence>MTTFLRITYKWARRCAIALVGGTVVLIGILMIVFPGPAIVVIPAGLAILSLEFAWAKDWLRRVKAGGNYMMNSAAGYWSRRKKTDRDV</sequence>
<accession>A0A841HSR9</accession>
<dbReference type="EMBL" id="JACHHZ010000005">
    <property type="protein sequence ID" value="MBB6095042.1"/>
    <property type="molecule type" value="Genomic_DNA"/>
</dbReference>